<gene>
    <name evidence="3" type="ORF">E0Y62_11570</name>
</gene>
<dbReference type="PANTHER" id="PTHR10579:SF43">
    <property type="entry name" value="ZINC FINGER (C3HC4-TYPE RING FINGER) FAMILY PROTEIN"/>
    <property type="match status" value="1"/>
</dbReference>
<dbReference type="Gene3D" id="3.40.50.410">
    <property type="entry name" value="von Willebrand factor, type A domain"/>
    <property type="match status" value="1"/>
</dbReference>
<dbReference type="PROSITE" id="PS50234">
    <property type="entry name" value="VWFA"/>
    <property type="match status" value="1"/>
</dbReference>
<sequence length="553" mass="60906">MDAVLVVDVSNSMKDSDKNKISSEAMKMFIDMLSKNGDKVGMVAYTDQIIREKALMKIGSDADKTDFKKYIDTLSLGAYTDIAVGVSEAVKILDAGKEADHTPLIILLTDGNNYLNPNSDRTEELSGKELDEAIRKSKSEGYPIYTIGLNADGTLNKTILEKLSGETGGKFFTTTTADDLPRILSEIFANHLKLKVIPITNLTGNGQFQDVNIDIPNNSVMEANISITSGNPIEAKLFSPDGKEIEIPSDDVYYSKSKAYSLIKLIKPASGNWKVQVKGVQKDKIDINMVFNYDLGLRLVDPAKKNYKKGDVIAIQSFLESNGQKVESPELYQSMGAKLIVNEIASGTVSEIPLTNDGKGFNGEFIIPEDKQYEIKVIAEDNSFFRETNTFIIDASVIAASSSPVKEENTKDVPWLLYVLAGIGFLLLGVLVFYILSFIKKANKGFIGQIVVEIRDEDTGEKTTPQYRKLNTFKGKIKLHQLLQLAPELIETESVILVPGKNDTLTLFNKGEVIIEKAGRAVDASKGITIKKNDRLKAKLSKVNKSISLDYLI</sequence>
<dbReference type="InterPro" id="IPR036465">
    <property type="entry name" value="vWFA_dom_sf"/>
</dbReference>
<dbReference type="SMART" id="SM00327">
    <property type="entry name" value="VWA"/>
    <property type="match status" value="1"/>
</dbReference>
<feature type="domain" description="VWFA" evidence="2">
    <location>
        <begin position="2"/>
        <end position="187"/>
    </location>
</feature>
<dbReference type="Pfam" id="PF00092">
    <property type="entry name" value="VWA"/>
    <property type="match status" value="1"/>
</dbReference>
<dbReference type="AlphaFoldDB" id="A0A4V2NUE9"/>
<dbReference type="EMBL" id="SJTH01000011">
    <property type="protein sequence ID" value="TCJ04137.1"/>
    <property type="molecule type" value="Genomic_DNA"/>
</dbReference>
<dbReference type="STRING" id="1742358.GCA_001439605_03206"/>
<evidence type="ECO:0000259" key="2">
    <source>
        <dbReference type="PROSITE" id="PS50234"/>
    </source>
</evidence>
<dbReference type="InterPro" id="IPR002035">
    <property type="entry name" value="VWF_A"/>
</dbReference>
<keyword evidence="1" id="KW-0812">Transmembrane</keyword>
<organism evidence="3 4">
    <name type="scientific">Cytobacillus praedii</name>
    <dbReference type="NCBI Taxonomy" id="1742358"/>
    <lineage>
        <taxon>Bacteria</taxon>
        <taxon>Bacillati</taxon>
        <taxon>Bacillota</taxon>
        <taxon>Bacilli</taxon>
        <taxon>Bacillales</taxon>
        <taxon>Bacillaceae</taxon>
        <taxon>Cytobacillus</taxon>
    </lineage>
</organism>
<dbReference type="CDD" id="cd00198">
    <property type="entry name" value="vWFA"/>
    <property type="match status" value="1"/>
</dbReference>
<dbReference type="SUPFAM" id="SSF53300">
    <property type="entry name" value="vWA-like"/>
    <property type="match status" value="1"/>
</dbReference>
<evidence type="ECO:0000313" key="3">
    <source>
        <dbReference type="EMBL" id="TCJ04137.1"/>
    </source>
</evidence>
<accession>A0A4V2NUE9</accession>
<protein>
    <submittedName>
        <fullName evidence="3">VWA domain-containing protein</fullName>
    </submittedName>
</protein>
<keyword evidence="1" id="KW-0472">Membrane</keyword>
<proteinExistence type="predicted"/>
<dbReference type="OrthoDB" id="2923688at2"/>
<keyword evidence="4" id="KW-1185">Reference proteome</keyword>
<dbReference type="PANTHER" id="PTHR10579">
    <property type="entry name" value="CALCIUM-ACTIVATED CHLORIDE CHANNEL REGULATOR"/>
    <property type="match status" value="1"/>
</dbReference>
<feature type="transmembrane region" description="Helical" evidence="1">
    <location>
        <begin position="415"/>
        <end position="436"/>
    </location>
</feature>
<comment type="caution">
    <text evidence="3">The sequence shown here is derived from an EMBL/GenBank/DDBJ whole genome shotgun (WGS) entry which is preliminary data.</text>
</comment>
<name>A0A4V2NUE9_9BACI</name>
<dbReference type="Proteomes" id="UP000293846">
    <property type="component" value="Unassembled WGS sequence"/>
</dbReference>
<dbReference type="InterPro" id="IPR051266">
    <property type="entry name" value="CLCR"/>
</dbReference>
<evidence type="ECO:0000256" key="1">
    <source>
        <dbReference type="SAM" id="Phobius"/>
    </source>
</evidence>
<reference evidence="3 4" key="1">
    <citation type="submission" date="2019-03" db="EMBL/GenBank/DDBJ databases">
        <authorList>
            <person name="Jensen L."/>
            <person name="Storgaard J."/>
            <person name="Sulaj E."/>
            <person name="Schramm A."/>
            <person name="Marshall I.P.G."/>
        </authorList>
    </citation>
    <scope>NUCLEOTIDE SEQUENCE [LARGE SCALE GENOMIC DNA]</scope>
    <source>
        <strain evidence="3 4">2017H2G3</strain>
    </source>
</reference>
<evidence type="ECO:0000313" key="4">
    <source>
        <dbReference type="Proteomes" id="UP000293846"/>
    </source>
</evidence>
<keyword evidence="1" id="KW-1133">Transmembrane helix</keyword>